<evidence type="ECO:0000256" key="7">
    <source>
        <dbReference type="SAM" id="Phobius"/>
    </source>
</evidence>
<evidence type="ECO:0000256" key="4">
    <source>
        <dbReference type="ARBA" id="ARBA00022692"/>
    </source>
</evidence>
<dbReference type="OrthoDB" id="9813193at2"/>
<dbReference type="Pfam" id="PF07681">
    <property type="entry name" value="DoxX"/>
    <property type="match status" value="1"/>
</dbReference>
<accession>A0A4V2PXM9</accession>
<organism evidence="8 9">
    <name type="scientific">Albibacterium bauzanense</name>
    <dbReference type="NCBI Taxonomy" id="653929"/>
    <lineage>
        <taxon>Bacteria</taxon>
        <taxon>Pseudomonadati</taxon>
        <taxon>Bacteroidota</taxon>
        <taxon>Sphingobacteriia</taxon>
        <taxon>Sphingobacteriales</taxon>
        <taxon>Sphingobacteriaceae</taxon>
        <taxon>Albibacterium</taxon>
    </lineage>
</organism>
<evidence type="ECO:0000256" key="1">
    <source>
        <dbReference type="ARBA" id="ARBA00004651"/>
    </source>
</evidence>
<dbReference type="GO" id="GO:0005886">
    <property type="term" value="C:plasma membrane"/>
    <property type="evidence" value="ECO:0007669"/>
    <property type="project" value="UniProtKB-SubCell"/>
</dbReference>
<dbReference type="PANTHER" id="PTHR33452">
    <property type="entry name" value="OXIDOREDUCTASE CATD-RELATED"/>
    <property type="match status" value="1"/>
</dbReference>
<evidence type="ECO:0000313" key="8">
    <source>
        <dbReference type="EMBL" id="TCK82721.1"/>
    </source>
</evidence>
<protein>
    <submittedName>
        <fullName evidence="8">Putative oxidoreductase</fullName>
    </submittedName>
</protein>
<keyword evidence="9" id="KW-1185">Reference proteome</keyword>
<comment type="caution">
    <text evidence="8">The sequence shown here is derived from an EMBL/GenBank/DDBJ whole genome shotgun (WGS) entry which is preliminary data.</text>
</comment>
<name>A0A4V2PXM9_9SPHI</name>
<reference evidence="8 9" key="1">
    <citation type="submission" date="2019-03" db="EMBL/GenBank/DDBJ databases">
        <title>Genomic Encyclopedia of Archaeal and Bacterial Type Strains, Phase II (KMG-II): from individual species to whole genera.</title>
        <authorList>
            <person name="Goeker M."/>
        </authorList>
    </citation>
    <scope>NUCLEOTIDE SEQUENCE [LARGE SCALE GENOMIC DNA]</scope>
    <source>
        <strain evidence="8 9">DSM 22554</strain>
    </source>
</reference>
<dbReference type="PANTHER" id="PTHR33452:SF1">
    <property type="entry name" value="INNER MEMBRANE PROTEIN YPHA-RELATED"/>
    <property type="match status" value="1"/>
</dbReference>
<sequence>MALLSSLGNYKDLGLLLMRIGLGLFFITIHGFPKLSGGPEMWTGVGSAMSNINIHFFPAFWGFMAALAEGLGGLFLLLGLFYRPACIFLLFTMIMAGIYHLSAGDGIAVASRALEMAIVFFGLIFVGPGKYSLDKR</sequence>
<keyword evidence="3" id="KW-1003">Cell membrane</keyword>
<feature type="transmembrane region" description="Helical" evidence="7">
    <location>
        <begin position="85"/>
        <end position="101"/>
    </location>
</feature>
<evidence type="ECO:0000256" key="3">
    <source>
        <dbReference type="ARBA" id="ARBA00022475"/>
    </source>
</evidence>
<dbReference type="RefSeq" id="WP_132222793.1">
    <property type="nucleotide sequence ID" value="NZ_SMGO01000002.1"/>
</dbReference>
<feature type="transmembrane region" description="Helical" evidence="7">
    <location>
        <begin position="107"/>
        <end position="126"/>
    </location>
</feature>
<evidence type="ECO:0000256" key="6">
    <source>
        <dbReference type="ARBA" id="ARBA00023136"/>
    </source>
</evidence>
<dbReference type="InterPro" id="IPR051907">
    <property type="entry name" value="DoxX-like_oxidoreductase"/>
</dbReference>
<feature type="transmembrane region" description="Helical" evidence="7">
    <location>
        <begin position="52"/>
        <end position="78"/>
    </location>
</feature>
<gene>
    <name evidence="8" type="ORF">C8N28_1306</name>
</gene>
<evidence type="ECO:0000313" key="9">
    <source>
        <dbReference type="Proteomes" id="UP000294616"/>
    </source>
</evidence>
<evidence type="ECO:0000256" key="2">
    <source>
        <dbReference type="ARBA" id="ARBA00006679"/>
    </source>
</evidence>
<dbReference type="Proteomes" id="UP000294616">
    <property type="component" value="Unassembled WGS sequence"/>
</dbReference>
<dbReference type="InterPro" id="IPR032808">
    <property type="entry name" value="DoxX"/>
</dbReference>
<proteinExistence type="inferred from homology"/>
<dbReference type="AlphaFoldDB" id="A0A4V2PXM9"/>
<feature type="transmembrane region" description="Helical" evidence="7">
    <location>
        <begin position="12"/>
        <end position="32"/>
    </location>
</feature>
<keyword evidence="5 7" id="KW-1133">Transmembrane helix</keyword>
<comment type="similarity">
    <text evidence="2">Belongs to the DoxX family.</text>
</comment>
<comment type="subcellular location">
    <subcellularLocation>
        <location evidence="1">Cell membrane</location>
        <topology evidence="1">Multi-pass membrane protein</topology>
    </subcellularLocation>
</comment>
<keyword evidence="4 7" id="KW-0812">Transmembrane</keyword>
<keyword evidence="6 7" id="KW-0472">Membrane</keyword>
<dbReference type="EMBL" id="SMGO01000002">
    <property type="protein sequence ID" value="TCK82721.1"/>
    <property type="molecule type" value="Genomic_DNA"/>
</dbReference>
<evidence type="ECO:0000256" key="5">
    <source>
        <dbReference type="ARBA" id="ARBA00022989"/>
    </source>
</evidence>